<dbReference type="AlphaFoldDB" id="G7LBH5"/>
<dbReference type="EnsemblPlants" id="AET05462">
    <property type="protein sequence ID" value="AET05462"/>
    <property type="gene ID" value="MTR_8g105880"/>
</dbReference>
<dbReference type="PANTHER" id="PTHR33070">
    <property type="entry name" value="OS06G0725500 PROTEIN"/>
    <property type="match status" value="1"/>
</dbReference>
<proteinExistence type="predicted"/>
<protein>
    <submittedName>
        <fullName evidence="1">DUF241 domain protein</fullName>
    </submittedName>
</protein>
<dbReference type="GO" id="GO:0048364">
    <property type="term" value="P:root development"/>
    <property type="evidence" value="ECO:0007669"/>
    <property type="project" value="InterPro"/>
</dbReference>
<organism evidence="1 3">
    <name type="scientific">Medicago truncatula</name>
    <name type="common">Barrel medic</name>
    <name type="synonym">Medicago tribuloides</name>
    <dbReference type="NCBI Taxonomy" id="3880"/>
    <lineage>
        <taxon>Eukaryota</taxon>
        <taxon>Viridiplantae</taxon>
        <taxon>Streptophyta</taxon>
        <taxon>Embryophyta</taxon>
        <taxon>Tracheophyta</taxon>
        <taxon>Spermatophyta</taxon>
        <taxon>Magnoliopsida</taxon>
        <taxon>eudicotyledons</taxon>
        <taxon>Gunneridae</taxon>
        <taxon>Pentapetalae</taxon>
        <taxon>rosids</taxon>
        <taxon>fabids</taxon>
        <taxon>Fabales</taxon>
        <taxon>Fabaceae</taxon>
        <taxon>Papilionoideae</taxon>
        <taxon>50 kb inversion clade</taxon>
        <taxon>NPAAA clade</taxon>
        <taxon>Hologalegina</taxon>
        <taxon>IRL clade</taxon>
        <taxon>Trifolieae</taxon>
        <taxon>Medicago</taxon>
    </lineage>
</organism>
<dbReference type="EMBL" id="CM001224">
    <property type="protein sequence ID" value="AET05462.1"/>
    <property type="molecule type" value="Genomic_DNA"/>
</dbReference>
<evidence type="ECO:0000313" key="3">
    <source>
        <dbReference type="Proteomes" id="UP000002051"/>
    </source>
</evidence>
<evidence type="ECO:0000313" key="2">
    <source>
        <dbReference type="EnsemblPlants" id="AET05462"/>
    </source>
</evidence>
<gene>
    <name evidence="1" type="ordered locus">MTR_8g105880</name>
</gene>
<dbReference type="InterPro" id="IPR004320">
    <property type="entry name" value="BPS1_pln"/>
</dbReference>
<dbReference type="GO" id="GO:0048367">
    <property type="term" value="P:shoot system development"/>
    <property type="evidence" value="ECO:0007669"/>
    <property type="project" value="InterPro"/>
</dbReference>
<keyword evidence="3" id="KW-1185">Reference proteome</keyword>
<sequence>MSFCNNQYDYQVKYSGMSWKDLCISAATAYPSTPHPLISQFENKLQRLKSSVGDSSASSSLVCNKLNGMQDNLLDCIDKFLQFPIEQQALAQKCNEKCVDDILERSLRILDIFSTTKGCLSLSEYWKTFKNYSWSSEEREELKLDSQLRVEKTLFEGSGFFLLGRNV</sequence>
<dbReference type="HOGENOM" id="CLU_1596980_0_0_1"/>
<accession>G7LBH5</accession>
<reference evidence="1 3" key="1">
    <citation type="journal article" date="2011" name="Nature">
        <title>The Medicago genome provides insight into the evolution of rhizobial symbioses.</title>
        <authorList>
            <person name="Young N.D."/>
            <person name="Debelle F."/>
            <person name="Oldroyd G.E."/>
            <person name="Geurts R."/>
            <person name="Cannon S.B."/>
            <person name="Udvardi M.K."/>
            <person name="Benedito V.A."/>
            <person name="Mayer K.F."/>
            <person name="Gouzy J."/>
            <person name="Schoof H."/>
            <person name="Van de Peer Y."/>
            <person name="Proost S."/>
            <person name="Cook D.R."/>
            <person name="Meyers B.C."/>
            <person name="Spannagl M."/>
            <person name="Cheung F."/>
            <person name="De Mita S."/>
            <person name="Krishnakumar V."/>
            <person name="Gundlach H."/>
            <person name="Zhou S."/>
            <person name="Mudge J."/>
            <person name="Bharti A.K."/>
            <person name="Murray J.D."/>
            <person name="Naoumkina M.A."/>
            <person name="Rosen B."/>
            <person name="Silverstein K.A."/>
            <person name="Tang H."/>
            <person name="Rombauts S."/>
            <person name="Zhao P.X."/>
            <person name="Zhou P."/>
            <person name="Barbe V."/>
            <person name="Bardou P."/>
            <person name="Bechner M."/>
            <person name="Bellec A."/>
            <person name="Berger A."/>
            <person name="Berges H."/>
            <person name="Bidwell S."/>
            <person name="Bisseling T."/>
            <person name="Choisne N."/>
            <person name="Couloux A."/>
            <person name="Denny R."/>
            <person name="Deshpande S."/>
            <person name="Dai X."/>
            <person name="Doyle J.J."/>
            <person name="Dudez A.M."/>
            <person name="Farmer A.D."/>
            <person name="Fouteau S."/>
            <person name="Franken C."/>
            <person name="Gibelin C."/>
            <person name="Gish J."/>
            <person name="Goldstein S."/>
            <person name="Gonzalez A.J."/>
            <person name="Green P.J."/>
            <person name="Hallab A."/>
            <person name="Hartog M."/>
            <person name="Hua A."/>
            <person name="Humphray S.J."/>
            <person name="Jeong D.H."/>
            <person name="Jing Y."/>
            <person name="Jocker A."/>
            <person name="Kenton S.M."/>
            <person name="Kim D.J."/>
            <person name="Klee K."/>
            <person name="Lai H."/>
            <person name="Lang C."/>
            <person name="Lin S."/>
            <person name="Macmil S.L."/>
            <person name="Magdelenat G."/>
            <person name="Matthews L."/>
            <person name="McCorrison J."/>
            <person name="Monaghan E.L."/>
            <person name="Mun J.H."/>
            <person name="Najar F.Z."/>
            <person name="Nicholson C."/>
            <person name="Noirot C."/>
            <person name="O'Bleness M."/>
            <person name="Paule C.R."/>
            <person name="Poulain J."/>
            <person name="Prion F."/>
            <person name="Qin B."/>
            <person name="Qu C."/>
            <person name="Retzel E.F."/>
            <person name="Riddle C."/>
            <person name="Sallet E."/>
            <person name="Samain S."/>
            <person name="Samson N."/>
            <person name="Sanders I."/>
            <person name="Saurat O."/>
            <person name="Scarpelli C."/>
            <person name="Schiex T."/>
            <person name="Segurens B."/>
            <person name="Severin A.J."/>
            <person name="Sherrier D.J."/>
            <person name="Shi R."/>
            <person name="Sims S."/>
            <person name="Singer S.R."/>
            <person name="Sinharoy S."/>
            <person name="Sterck L."/>
            <person name="Viollet A."/>
            <person name="Wang B.B."/>
            <person name="Wang K."/>
            <person name="Wang M."/>
            <person name="Wang X."/>
            <person name="Warfsmann J."/>
            <person name="Weissenbach J."/>
            <person name="White D.D."/>
            <person name="White J.D."/>
            <person name="Wiley G.B."/>
            <person name="Wincker P."/>
            <person name="Xing Y."/>
            <person name="Yang L."/>
            <person name="Yao Z."/>
            <person name="Ying F."/>
            <person name="Zhai J."/>
            <person name="Zhou L."/>
            <person name="Zuber A."/>
            <person name="Denarie J."/>
            <person name="Dixon R.A."/>
            <person name="May G.D."/>
            <person name="Schwartz D.C."/>
            <person name="Rogers J."/>
            <person name="Quetier F."/>
            <person name="Town C.D."/>
            <person name="Roe B.A."/>
        </authorList>
    </citation>
    <scope>NUCLEOTIDE SEQUENCE [LARGE SCALE GENOMIC DNA]</scope>
    <source>
        <strain evidence="1">A17</strain>
        <strain evidence="2 3">cv. Jemalong A17</strain>
    </source>
</reference>
<name>G7LBH5_MEDTR</name>
<dbReference type="PANTHER" id="PTHR33070:SF129">
    <property type="entry name" value="DUF241 DOMAIN PROTEIN"/>
    <property type="match status" value="1"/>
</dbReference>
<dbReference type="PaxDb" id="3880-AET05462"/>
<dbReference type="Pfam" id="PF03087">
    <property type="entry name" value="BPS1"/>
    <property type="match status" value="1"/>
</dbReference>
<reference evidence="2" key="3">
    <citation type="submission" date="2015-04" db="UniProtKB">
        <authorList>
            <consortium name="EnsemblPlants"/>
        </authorList>
    </citation>
    <scope>IDENTIFICATION</scope>
    <source>
        <strain evidence="2">cv. Jemalong A17</strain>
    </source>
</reference>
<reference evidence="1 3" key="2">
    <citation type="journal article" date="2014" name="BMC Genomics">
        <title>An improved genome release (version Mt4.0) for the model legume Medicago truncatula.</title>
        <authorList>
            <person name="Tang H."/>
            <person name="Krishnakumar V."/>
            <person name="Bidwell S."/>
            <person name="Rosen B."/>
            <person name="Chan A."/>
            <person name="Zhou S."/>
            <person name="Gentzbittel L."/>
            <person name="Childs K.L."/>
            <person name="Yandell M."/>
            <person name="Gundlach H."/>
            <person name="Mayer K.F."/>
            <person name="Schwartz D.C."/>
            <person name="Town C.D."/>
        </authorList>
    </citation>
    <scope>GENOME REANNOTATION</scope>
    <source>
        <strain evidence="2 3">cv. Jemalong A17</strain>
    </source>
</reference>
<evidence type="ECO:0000313" key="1">
    <source>
        <dbReference type="EMBL" id="AET05462.1"/>
    </source>
</evidence>
<dbReference type="Proteomes" id="UP000002051">
    <property type="component" value="Chromosome 8"/>
</dbReference>